<feature type="transmembrane region" description="Helical" evidence="1">
    <location>
        <begin position="35"/>
        <end position="59"/>
    </location>
</feature>
<comment type="caution">
    <text evidence="2">The sequence shown here is derived from an EMBL/GenBank/DDBJ whole genome shotgun (WGS) entry which is preliminary data.</text>
</comment>
<dbReference type="InterPro" id="IPR052712">
    <property type="entry name" value="Acid_resist_chaperone_HdeD"/>
</dbReference>
<protein>
    <submittedName>
        <fullName evidence="2">Uncharacterized membrane protein HdeD (DUF308 family)</fullName>
    </submittedName>
</protein>
<proteinExistence type="predicted"/>
<feature type="transmembrane region" description="Helical" evidence="1">
    <location>
        <begin position="12"/>
        <end position="29"/>
    </location>
</feature>
<dbReference type="InterPro" id="IPR005325">
    <property type="entry name" value="DUF308_memb"/>
</dbReference>
<dbReference type="PANTHER" id="PTHR34989">
    <property type="entry name" value="PROTEIN HDED"/>
    <property type="match status" value="1"/>
</dbReference>
<keyword evidence="1" id="KW-1133">Transmembrane helix</keyword>
<accession>A0A4R3ZRG6</accession>
<gene>
    <name evidence="2" type="ORF">EDD19_11931</name>
</gene>
<dbReference type="AlphaFoldDB" id="A0A4R3ZRG6"/>
<feature type="transmembrane region" description="Helical" evidence="1">
    <location>
        <begin position="151"/>
        <end position="171"/>
    </location>
</feature>
<feature type="transmembrane region" description="Helical" evidence="1">
    <location>
        <begin position="66"/>
        <end position="86"/>
    </location>
</feature>
<organism evidence="2 3">
    <name type="scientific">Dietzia cinnamea</name>
    <dbReference type="NCBI Taxonomy" id="321318"/>
    <lineage>
        <taxon>Bacteria</taxon>
        <taxon>Bacillati</taxon>
        <taxon>Actinomycetota</taxon>
        <taxon>Actinomycetes</taxon>
        <taxon>Mycobacteriales</taxon>
        <taxon>Dietziaceae</taxon>
        <taxon>Dietzia</taxon>
    </lineage>
</organism>
<dbReference type="RefSeq" id="WP_131886148.1">
    <property type="nucleotide sequence ID" value="NZ_CP143053.1"/>
</dbReference>
<evidence type="ECO:0000313" key="2">
    <source>
        <dbReference type="EMBL" id="TCW22775.1"/>
    </source>
</evidence>
<reference evidence="2 3" key="1">
    <citation type="submission" date="2019-03" db="EMBL/GenBank/DDBJ databases">
        <title>Root nodule microbial communities of legume samples collected from USA, Mexico and Botswana.</title>
        <authorList>
            <person name="Hirsch A."/>
        </authorList>
    </citation>
    <scope>NUCLEOTIDE SEQUENCE [LARGE SCALE GENOMIC DNA]</scope>
    <source>
        <strain evidence="2 3">55</strain>
    </source>
</reference>
<keyword evidence="1" id="KW-0472">Membrane</keyword>
<dbReference type="GeneID" id="89531120"/>
<evidence type="ECO:0000256" key="1">
    <source>
        <dbReference type="SAM" id="Phobius"/>
    </source>
</evidence>
<evidence type="ECO:0000313" key="3">
    <source>
        <dbReference type="Proteomes" id="UP000295805"/>
    </source>
</evidence>
<keyword evidence="1" id="KW-0812">Transmembrane</keyword>
<dbReference type="Pfam" id="PF03729">
    <property type="entry name" value="DUF308"/>
    <property type="match status" value="2"/>
</dbReference>
<name>A0A4R3ZRG6_9ACTN</name>
<dbReference type="Proteomes" id="UP000295805">
    <property type="component" value="Unassembled WGS sequence"/>
</dbReference>
<dbReference type="GO" id="GO:0005886">
    <property type="term" value="C:plasma membrane"/>
    <property type="evidence" value="ECO:0007669"/>
    <property type="project" value="TreeGrafter"/>
</dbReference>
<feature type="transmembrane region" description="Helical" evidence="1">
    <location>
        <begin position="123"/>
        <end position="145"/>
    </location>
</feature>
<dbReference type="EMBL" id="SMCX01000019">
    <property type="protein sequence ID" value="TCW22775.1"/>
    <property type="molecule type" value="Genomic_DNA"/>
</dbReference>
<dbReference type="PANTHER" id="PTHR34989:SF1">
    <property type="entry name" value="PROTEIN HDED"/>
    <property type="match status" value="1"/>
</dbReference>
<sequence length="189" mass="19437">MITSLTRNWWVQLIRGVLALVLGITALIAPGSSLILAVFLVAAFAIADGAMTITTGLGLRGHSGSSSLFIGGGALFIVLGLVVLFWPSITVTALVLLFAIWLIASGALLVYGASTLRTVVANAWIMGAVGVVIAVVGLGLALFGPSTIENFLPFAGWFGVIVGLIMIAVSFRLRSDAAKLSSAPVADEV</sequence>
<feature type="transmembrane region" description="Helical" evidence="1">
    <location>
        <begin position="92"/>
        <end position="111"/>
    </location>
</feature>